<protein>
    <submittedName>
        <fullName evidence="2">Uncharacterized protein</fullName>
    </submittedName>
</protein>
<name>A0A0A0LIH6_CUCSA</name>
<evidence type="ECO:0000256" key="1">
    <source>
        <dbReference type="SAM" id="MobiDB-lite"/>
    </source>
</evidence>
<evidence type="ECO:0000313" key="2">
    <source>
        <dbReference type="EMBL" id="KGN59846.1"/>
    </source>
</evidence>
<keyword evidence="3" id="KW-1185">Reference proteome</keyword>
<dbReference type="Gramene" id="KGN59846">
    <property type="protein sequence ID" value="KGN59846"/>
    <property type="gene ID" value="Csa_3G850510"/>
</dbReference>
<reference evidence="2 3" key="2">
    <citation type="journal article" date="2009" name="PLoS ONE">
        <title>An integrated genetic and cytogenetic map of the cucumber genome.</title>
        <authorList>
            <person name="Ren Y."/>
            <person name="Zhang Z."/>
            <person name="Liu J."/>
            <person name="Staub J.E."/>
            <person name="Han Y."/>
            <person name="Cheng Z."/>
            <person name="Li X."/>
            <person name="Lu J."/>
            <person name="Miao H."/>
            <person name="Kang H."/>
            <person name="Xie B."/>
            <person name="Gu X."/>
            <person name="Wang X."/>
            <person name="Du Y."/>
            <person name="Jin W."/>
            <person name="Huang S."/>
        </authorList>
    </citation>
    <scope>NUCLEOTIDE SEQUENCE [LARGE SCALE GENOMIC DNA]</scope>
    <source>
        <strain evidence="3">cv. 9930</strain>
    </source>
</reference>
<reference evidence="2 3" key="4">
    <citation type="journal article" date="2011" name="BMC Genomics">
        <title>RNA-Seq improves annotation of protein-coding genes in the cucumber genome.</title>
        <authorList>
            <person name="Li Z."/>
            <person name="Zhang Z."/>
            <person name="Yan P."/>
            <person name="Huang S."/>
            <person name="Fei Z."/>
            <person name="Lin K."/>
        </authorList>
    </citation>
    <scope>NUCLEOTIDE SEQUENCE [LARGE SCALE GENOMIC DNA]</scope>
    <source>
        <strain evidence="3">cv. 9930</strain>
    </source>
</reference>
<gene>
    <name evidence="2" type="ORF">Csa_3G850510</name>
</gene>
<feature type="compositionally biased region" description="Basic and acidic residues" evidence="1">
    <location>
        <begin position="41"/>
        <end position="50"/>
    </location>
</feature>
<dbReference type="AlphaFoldDB" id="A0A0A0LIH6"/>
<feature type="region of interest" description="Disordered" evidence="1">
    <location>
        <begin position="1"/>
        <end position="74"/>
    </location>
</feature>
<dbReference type="EMBL" id="CM002924">
    <property type="protein sequence ID" value="KGN59846.1"/>
    <property type="molecule type" value="Genomic_DNA"/>
</dbReference>
<reference evidence="2 3" key="3">
    <citation type="journal article" date="2010" name="BMC Genomics">
        <title>Transcriptome sequencing and comparative analysis of cucumber flowers with different sex types.</title>
        <authorList>
            <person name="Guo S."/>
            <person name="Zheng Y."/>
            <person name="Joung J.G."/>
            <person name="Liu S."/>
            <person name="Zhang Z."/>
            <person name="Crasta O.R."/>
            <person name="Sobral B.W."/>
            <person name="Xu Y."/>
            <person name="Huang S."/>
            <person name="Fei Z."/>
        </authorList>
    </citation>
    <scope>NUCLEOTIDE SEQUENCE [LARGE SCALE GENOMIC DNA]</scope>
    <source>
        <strain evidence="3">cv. 9930</strain>
    </source>
</reference>
<dbReference type="Proteomes" id="UP000029981">
    <property type="component" value="Chromosome 3"/>
</dbReference>
<accession>A0A0A0LIH6</accession>
<feature type="compositionally biased region" description="Polar residues" evidence="1">
    <location>
        <begin position="9"/>
        <end position="33"/>
    </location>
</feature>
<sequence>MPSKVKPQETISKFPQFKKSNGLSGNGKFSSTHHIYHSNKTKSERQRELLPRLLAGFEEEDEGRGQGGKVGEKT</sequence>
<evidence type="ECO:0000313" key="3">
    <source>
        <dbReference type="Proteomes" id="UP000029981"/>
    </source>
</evidence>
<organism evidence="2 3">
    <name type="scientific">Cucumis sativus</name>
    <name type="common">Cucumber</name>
    <dbReference type="NCBI Taxonomy" id="3659"/>
    <lineage>
        <taxon>Eukaryota</taxon>
        <taxon>Viridiplantae</taxon>
        <taxon>Streptophyta</taxon>
        <taxon>Embryophyta</taxon>
        <taxon>Tracheophyta</taxon>
        <taxon>Spermatophyta</taxon>
        <taxon>Magnoliopsida</taxon>
        <taxon>eudicotyledons</taxon>
        <taxon>Gunneridae</taxon>
        <taxon>Pentapetalae</taxon>
        <taxon>rosids</taxon>
        <taxon>fabids</taxon>
        <taxon>Cucurbitales</taxon>
        <taxon>Cucurbitaceae</taxon>
        <taxon>Benincaseae</taxon>
        <taxon>Cucumis</taxon>
    </lineage>
</organism>
<reference evidence="2 3" key="1">
    <citation type="journal article" date="2009" name="Nat. Genet.">
        <title>The genome of the cucumber, Cucumis sativus L.</title>
        <authorList>
            <person name="Huang S."/>
            <person name="Li R."/>
            <person name="Zhang Z."/>
            <person name="Li L."/>
            <person name="Gu X."/>
            <person name="Fan W."/>
            <person name="Lucas W.J."/>
            <person name="Wang X."/>
            <person name="Xie B."/>
            <person name="Ni P."/>
            <person name="Ren Y."/>
            <person name="Zhu H."/>
            <person name="Li J."/>
            <person name="Lin K."/>
            <person name="Jin W."/>
            <person name="Fei Z."/>
            <person name="Li G."/>
            <person name="Staub J."/>
            <person name="Kilian A."/>
            <person name="van der Vossen E.A."/>
            <person name="Wu Y."/>
            <person name="Guo J."/>
            <person name="He J."/>
            <person name="Jia Z."/>
            <person name="Ren Y."/>
            <person name="Tian G."/>
            <person name="Lu Y."/>
            <person name="Ruan J."/>
            <person name="Qian W."/>
            <person name="Wang M."/>
            <person name="Huang Q."/>
            <person name="Li B."/>
            <person name="Xuan Z."/>
            <person name="Cao J."/>
            <person name="Asan"/>
            <person name="Wu Z."/>
            <person name="Zhang J."/>
            <person name="Cai Q."/>
            <person name="Bai Y."/>
            <person name="Zhao B."/>
            <person name="Han Y."/>
            <person name="Li Y."/>
            <person name="Li X."/>
            <person name="Wang S."/>
            <person name="Shi Q."/>
            <person name="Liu S."/>
            <person name="Cho W.K."/>
            <person name="Kim J.Y."/>
            <person name="Xu Y."/>
            <person name="Heller-Uszynska K."/>
            <person name="Miao H."/>
            <person name="Cheng Z."/>
            <person name="Zhang S."/>
            <person name="Wu J."/>
            <person name="Yang Y."/>
            <person name="Kang H."/>
            <person name="Li M."/>
            <person name="Liang H."/>
            <person name="Ren X."/>
            <person name="Shi Z."/>
            <person name="Wen M."/>
            <person name="Jian M."/>
            <person name="Yang H."/>
            <person name="Zhang G."/>
            <person name="Yang Z."/>
            <person name="Chen R."/>
            <person name="Liu S."/>
            <person name="Li J."/>
            <person name="Ma L."/>
            <person name="Liu H."/>
            <person name="Zhou Y."/>
            <person name="Zhao J."/>
            <person name="Fang X."/>
            <person name="Li G."/>
            <person name="Fang L."/>
            <person name="Li Y."/>
            <person name="Liu D."/>
            <person name="Zheng H."/>
            <person name="Zhang Y."/>
            <person name="Qin N."/>
            <person name="Li Z."/>
            <person name="Yang G."/>
            <person name="Yang S."/>
            <person name="Bolund L."/>
            <person name="Kristiansen K."/>
            <person name="Zheng H."/>
            <person name="Li S."/>
            <person name="Zhang X."/>
            <person name="Yang H."/>
            <person name="Wang J."/>
            <person name="Sun R."/>
            <person name="Zhang B."/>
            <person name="Jiang S."/>
            <person name="Wang J."/>
            <person name="Du Y."/>
            <person name="Li S."/>
        </authorList>
    </citation>
    <scope>NUCLEOTIDE SEQUENCE [LARGE SCALE GENOMIC DNA]</scope>
    <source>
        <strain evidence="3">cv. 9930</strain>
    </source>
</reference>
<feature type="compositionally biased region" description="Gly residues" evidence="1">
    <location>
        <begin position="65"/>
        <end position="74"/>
    </location>
</feature>
<proteinExistence type="predicted"/>